<dbReference type="OrthoDB" id="5949854at2759"/>
<sequence>MVRPSGAKNFAEYAAESLIPYVSSKFRNTSRVDVVWDRDLNDLLKNTARAKRGKVVRRRVVAETAIPRNWHDFLLVDENNTELFSFLSHALMESFEQENEQLVIIDGELVLCQPPLEDSLSLASCNHEEAFTRIMLHVAHAASQDHDKILVRAMDTVVVILAISTVPVLSPETEIWLAFELERSTDTWPLIQCYRVLDQIDLLHCRCSMR</sequence>
<organism evidence="1 2">
    <name type="scientific">Stichopus japonicus</name>
    <name type="common">Sea cucumber</name>
    <dbReference type="NCBI Taxonomy" id="307972"/>
    <lineage>
        <taxon>Eukaryota</taxon>
        <taxon>Metazoa</taxon>
        <taxon>Echinodermata</taxon>
        <taxon>Eleutherozoa</taxon>
        <taxon>Echinozoa</taxon>
        <taxon>Holothuroidea</taxon>
        <taxon>Aspidochirotacea</taxon>
        <taxon>Aspidochirotida</taxon>
        <taxon>Stichopodidae</taxon>
        <taxon>Apostichopus</taxon>
    </lineage>
</organism>
<proteinExistence type="predicted"/>
<gene>
    <name evidence="1" type="ORF">BSL78_18928</name>
</gene>
<comment type="caution">
    <text evidence="1">The sequence shown here is derived from an EMBL/GenBank/DDBJ whole genome shotgun (WGS) entry which is preliminary data.</text>
</comment>
<keyword evidence="2" id="KW-1185">Reference proteome</keyword>
<protein>
    <submittedName>
        <fullName evidence="1">Uncharacterized protein</fullName>
    </submittedName>
</protein>
<dbReference type="Proteomes" id="UP000230750">
    <property type="component" value="Unassembled WGS sequence"/>
</dbReference>
<dbReference type="EMBL" id="MRZV01000790">
    <property type="protein sequence ID" value="PIK44213.1"/>
    <property type="molecule type" value="Genomic_DNA"/>
</dbReference>
<evidence type="ECO:0000313" key="1">
    <source>
        <dbReference type="EMBL" id="PIK44213.1"/>
    </source>
</evidence>
<dbReference type="AlphaFoldDB" id="A0A2G8K8C5"/>
<reference evidence="1 2" key="1">
    <citation type="journal article" date="2017" name="PLoS Biol.">
        <title>The sea cucumber genome provides insights into morphological evolution and visceral regeneration.</title>
        <authorList>
            <person name="Zhang X."/>
            <person name="Sun L."/>
            <person name="Yuan J."/>
            <person name="Sun Y."/>
            <person name="Gao Y."/>
            <person name="Zhang L."/>
            <person name="Li S."/>
            <person name="Dai H."/>
            <person name="Hamel J.F."/>
            <person name="Liu C."/>
            <person name="Yu Y."/>
            <person name="Liu S."/>
            <person name="Lin W."/>
            <person name="Guo K."/>
            <person name="Jin S."/>
            <person name="Xu P."/>
            <person name="Storey K.B."/>
            <person name="Huan P."/>
            <person name="Zhang T."/>
            <person name="Zhou Y."/>
            <person name="Zhang J."/>
            <person name="Lin C."/>
            <person name="Li X."/>
            <person name="Xing L."/>
            <person name="Huo D."/>
            <person name="Sun M."/>
            <person name="Wang L."/>
            <person name="Mercier A."/>
            <person name="Li F."/>
            <person name="Yang H."/>
            <person name="Xiang J."/>
        </authorList>
    </citation>
    <scope>NUCLEOTIDE SEQUENCE [LARGE SCALE GENOMIC DNA]</scope>
    <source>
        <strain evidence="1">Shaxun</strain>
        <tissue evidence="1">Muscle</tissue>
    </source>
</reference>
<accession>A0A2G8K8C5</accession>
<name>A0A2G8K8C5_STIJA</name>
<evidence type="ECO:0000313" key="2">
    <source>
        <dbReference type="Proteomes" id="UP000230750"/>
    </source>
</evidence>